<reference evidence="1 2" key="1">
    <citation type="journal article" date="2024" name="Int. J. Syst. Evol. Microbiol.">
        <title>Virgibacillus tibetensis sp. nov., isolated from salt lake on the Tibetan Plateau of China.</title>
        <authorList>
            <person name="Phurbu D."/>
            <person name="Liu Z.-X."/>
            <person name="Wang R."/>
            <person name="Zheng Y.-Y."/>
            <person name="Liu H.-C."/>
            <person name="Zhou Y.-G."/>
            <person name="Yu Y.-J."/>
            <person name="Li A.-H."/>
        </authorList>
    </citation>
    <scope>NUCLEOTIDE SEQUENCE [LARGE SCALE GENOMIC DNA]</scope>
    <source>
        <strain evidence="1 2">C22-A2</strain>
    </source>
</reference>
<dbReference type="Proteomes" id="UP001335737">
    <property type="component" value="Unassembled WGS sequence"/>
</dbReference>
<sequence length="485" mass="56944">MAKAKTPSYTLTLRCKTQPFQEHVLEKRFEMARKLYNRYLGELLKRKKMMEHDSTYHHWIIQPKSKEKNAVLSELRKLYGLFFASIDAFATRCRKPFAKHIDSDTNSKLAKRACETVEKLLFNKDTQKVHFKKFGTMDSVEGKKQSGIRFVNQHLVWNGLHIAVVINKKDVYAHLALLDRLKYSRIQRRFVKGKVQYYVQLILEGFPPQKVEAKTGKPRNLINKGKVGLDIGTQTIAISSEQDVKLLELAPSVDNIEKEKRKLLRKLDRSRRITNPNKYNEDGTIKIGNNDKWVRSNNYMKVLFQYKELQRKVVDKRKQDHERLANAILSLGNEIKVETMNYKGLAKRSKETTINEKTGRYNRKKRLGKSIGNKAPSMLLRIIKQKLAYHGYTLFEVDTWTLKASQYNHVEDISTKKTLSKRWNVIDGKRVQRDMYSAYLLQHTVNEKEYDKQALHEHYQDFLELHDKEVERLRLNKKNVSSMGI</sequence>
<gene>
    <name evidence="1" type="ORF">QGM71_19700</name>
</gene>
<dbReference type="RefSeq" id="WP_327609234.1">
    <property type="nucleotide sequence ID" value="NZ_JARZFX010000018.1"/>
</dbReference>
<protein>
    <submittedName>
        <fullName evidence="1">Transposase</fullName>
    </submittedName>
</protein>
<dbReference type="EMBL" id="JARZFX010000018">
    <property type="protein sequence ID" value="MEC5425698.1"/>
    <property type="molecule type" value="Genomic_DNA"/>
</dbReference>
<evidence type="ECO:0000313" key="2">
    <source>
        <dbReference type="Proteomes" id="UP001335737"/>
    </source>
</evidence>
<comment type="caution">
    <text evidence="1">The sequence shown here is derived from an EMBL/GenBank/DDBJ whole genome shotgun (WGS) entry which is preliminary data.</text>
</comment>
<organism evidence="1 2">
    <name type="scientific">Virgibacillus tibetensis</name>
    <dbReference type="NCBI Taxonomy" id="3042313"/>
    <lineage>
        <taxon>Bacteria</taxon>
        <taxon>Bacillati</taxon>
        <taxon>Bacillota</taxon>
        <taxon>Bacilli</taxon>
        <taxon>Bacillales</taxon>
        <taxon>Bacillaceae</taxon>
        <taxon>Virgibacillus</taxon>
    </lineage>
</organism>
<keyword evidence="2" id="KW-1185">Reference proteome</keyword>
<name>A0ABU6KK59_9BACI</name>
<accession>A0ABU6KK59</accession>
<proteinExistence type="predicted"/>
<evidence type="ECO:0000313" key="1">
    <source>
        <dbReference type="EMBL" id="MEC5425698.1"/>
    </source>
</evidence>